<protein>
    <submittedName>
        <fullName evidence="2">Uncharacterized protein</fullName>
    </submittedName>
</protein>
<feature type="chain" id="PRO_5011691323" evidence="1">
    <location>
        <begin position="27"/>
        <end position="135"/>
    </location>
</feature>
<dbReference type="OrthoDB" id="4314350at2"/>
<evidence type="ECO:0000313" key="3">
    <source>
        <dbReference type="Proteomes" id="UP000198878"/>
    </source>
</evidence>
<sequence>MRVLRALLATVAVAGTLLTATTAAEAATTTHWQLTYGASKAVGTIAWGDGRTAGVSGTIHAVSGFRQVCFWGINGGTSTPDTPCWATFPGVDTPFSDSLTINVPGGVNTIYLNFSDQYHHEFDQQRCTRSGCVAG</sequence>
<name>A0A1H5QMS5_9PSEU</name>
<dbReference type="EMBL" id="FNUJ01000003">
    <property type="protein sequence ID" value="SEF27452.1"/>
    <property type="molecule type" value="Genomic_DNA"/>
</dbReference>
<feature type="signal peptide" evidence="1">
    <location>
        <begin position="1"/>
        <end position="26"/>
    </location>
</feature>
<accession>A0A1H5QMS5</accession>
<evidence type="ECO:0000313" key="2">
    <source>
        <dbReference type="EMBL" id="SEF27452.1"/>
    </source>
</evidence>
<dbReference type="RefSeq" id="WP_086684177.1">
    <property type="nucleotide sequence ID" value="NZ_FNUJ01000003.1"/>
</dbReference>
<dbReference type="AlphaFoldDB" id="A0A1H5QMS5"/>
<keyword evidence="1" id="KW-0732">Signal</keyword>
<proteinExistence type="predicted"/>
<organism evidence="2 3">
    <name type="scientific">Amycolatopsis pretoriensis</name>
    <dbReference type="NCBI Taxonomy" id="218821"/>
    <lineage>
        <taxon>Bacteria</taxon>
        <taxon>Bacillati</taxon>
        <taxon>Actinomycetota</taxon>
        <taxon>Actinomycetes</taxon>
        <taxon>Pseudonocardiales</taxon>
        <taxon>Pseudonocardiaceae</taxon>
        <taxon>Amycolatopsis</taxon>
    </lineage>
</organism>
<dbReference type="STRING" id="218821.SAMN05421837_103860"/>
<reference evidence="3" key="1">
    <citation type="submission" date="2016-10" db="EMBL/GenBank/DDBJ databases">
        <authorList>
            <person name="Varghese N."/>
            <person name="Submissions S."/>
        </authorList>
    </citation>
    <scope>NUCLEOTIDE SEQUENCE [LARGE SCALE GENOMIC DNA]</scope>
    <source>
        <strain evidence="3">DSM 44654</strain>
    </source>
</reference>
<keyword evidence="3" id="KW-1185">Reference proteome</keyword>
<gene>
    <name evidence="2" type="ORF">SAMN05421837_103860</name>
</gene>
<dbReference type="Proteomes" id="UP000198878">
    <property type="component" value="Unassembled WGS sequence"/>
</dbReference>
<evidence type="ECO:0000256" key="1">
    <source>
        <dbReference type="SAM" id="SignalP"/>
    </source>
</evidence>